<dbReference type="PANTHER" id="PTHR44591">
    <property type="entry name" value="STRESS RESPONSE REGULATOR PROTEIN 1"/>
    <property type="match status" value="1"/>
</dbReference>
<evidence type="ECO:0000256" key="2">
    <source>
        <dbReference type="PROSITE-ProRule" id="PRU00169"/>
    </source>
</evidence>
<dbReference type="PROSITE" id="PS50110">
    <property type="entry name" value="RESPONSE_REGULATORY"/>
    <property type="match status" value="1"/>
</dbReference>
<dbReference type="RefSeq" id="WP_013163839.1">
    <property type="nucleotide sequence ID" value="NC_014216.1"/>
</dbReference>
<dbReference type="eggNOG" id="COG3706">
    <property type="taxonomic scope" value="Bacteria"/>
</dbReference>
<dbReference type="SUPFAM" id="SSF52172">
    <property type="entry name" value="CheY-like"/>
    <property type="match status" value="1"/>
</dbReference>
<keyword evidence="1 2" id="KW-0597">Phosphoprotein</keyword>
<accession>D6Z437</accession>
<dbReference type="OrthoDB" id="9786548at2"/>
<dbReference type="SMART" id="SM00448">
    <property type="entry name" value="REC"/>
    <property type="match status" value="1"/>
</dbReference>
<dbReference type="AlphaFoldDB" id="D6Z437"/>
<feature type="domain" description="Response regulatory" evidence="3">
    <location>
        <begin position="5"/>
        <end position="123"/>
    </location>
</feature>
<reference evidence="5" key="1">
    <citation type="submission" date="2010-02" db="EMBL/GenBank/DDBJ databases">
        <title>Complete sequence of Desulfurivibrio alkaliphilus AHT2.</title>
        <authorList>
            <consortium name="US DOE Joint Genome Institute"/>
            <person name="Pitluck S."/>
            <person name="Chertkov O."/>
            <person name="Detter J.C."/>
            <person name="Han C."/>
            <person name="Tapia R."/>
            <person name="Larimer F."/>
            <person name="Land M."/>
            <person name="Hauser L."/>
            <person name="Kyrpides N."/>
            <person name="Mikhailova N."/>
            <person name="Sorokin D.Y."/>
            <person name="Muyzer G."/>
            <person name="Woyke T."/>
        </authorList>
    </citation>
    <scope>NUCLEOTIDE SEQUENCE [LARGE SCALE GENOMIC DNA]</scope>
    <source>
        <strain evidence="5">DSM 19089 / UNIQEM U267 / AHT2</strain>
    </source>
</reference>
<dbReference type="KEGG" id="dak:DaAHT2_1617"/>
<name>D6Z437_DESAT</name>
<evidence type="ECO:0000256" key="1">
    <source>
        <dbReference type="ARBA" id="ARBA00022553"/>
    </source>
</evidence>
<dbReference type="SUPFAM" id="SSF141371">
    <property type="entry name" value="PilZ domain-like"/>
    <property type="match status" value="1"/>
</dbReference>
<keyword evidence="5" id="KW-1185">Reference proteome</keyword>
<dbReference type="Gene3D" id="3.40.50.2300">
    <property type="match status" value="1"/>
</dbReference>
<evidence type="ECO:0000313" key="5">
    <source>
        <dbReference type="Proteomes" id="UP000001508"/>
    </source>
</evidence>
<dbReference type="InterPro" id="IPR050595">
    <property type="entry name" value="Bact_response_regulator"/>
</dbReference>
<dbReference type="InParanoid" id="D6Z437"/>
<dbReference type="STRING" id="589865.DaAHT2_1617"/>
<organism evidence="4 5">
    <name type="scientific">Desulfurivibrio alkaliphilus (strain DSM 19089 / UNIQEM U267 / AHT2)</name>
    <dbReference type="NCBI Taxonomy" id="589865"/>
    <lineage>
        <taxon>Bacteria</taxon>
        <taxon>Pseudomonadati</taxon>
        <taxon>Thermodesulfobacteriota</taxon>
        <taxon>Desulfobulbia</taxon>
        <taxon>Desulfobulbales</taxon>
        <taxon>Desulfobulbaceae</taxon>
        <taxon>Desulfurivibrio</taxon>
    </lineage>
</organism>
<proteinExistence type="predicted"/>
<dbReference type="Proteomes" id="UP000001508">
    <property type="component" value="Chromosome"/>
</dbReference>
<protein>
    <submittedName>
        <fullName evidence="4">Response regulator receiver modulated PilZ sensor protein</fullName>
    </submittedName>
</protein>
<dbReference type="GO" id="GO:0000160">
    <property type="term" value="P:phosphorelay signal transduction system"/>
    <property type="evidence" value="ECO:0007669"/>
    <property type="project" value="InterPro"/>
</dbReference>
<gene>
    <name evidence="4" type="ordered locus">DaAHT2_1617</name>
</gene>
<evidence type="ECO:0000259" key="3">
    <source>
        <dbReference type="PROSITE" id="PS50110"/>
    </source>
</evidence>
<evidence type="ECO:0000313" key="4">
    <source>
        <dbReference type="EMBL" id="ADH86312.1"/>
    </source>
</evidence>
<dbReference type="EMBL" id="CP001940">
    <property type="protein sequence ID" value="ADH86312.1"/>
    <property type="molecule type" value="Genomic_DNA"/>
</dbReference>
<dbReference type="PANTHER" id="PTHR44591:SF3">
    <property type="entry name" value="RESPONSE REGULATORY DOMAIN-CONTAINING PROTEIN"/>
    <property type="match status" value="1"/>
</dbReference>
<dbReference type="Pfam" id="PF00072">
    <property type="entry name" value="Response_reg"/>
    <property type="match status" value="1"/>
</dbReference>
<dbReference type="InterPro" id="IPR011006">
    <property type="entry name" value="CheY-like_superfamily"/>
</dbReference>
<feature type="modified residue" description="4-aspartylphosphate" evidence="2">
    <location>
        <position position="56"/>
    </location>
</feature>
<sequence length="257" mass="28913">MNKVTFLVVDDSVTVRDLVRRSLKAIFGGAEVMLAEDGKAALRLLREKKIDIIISDWNMPNMNGEELLYTVRSDSELKEIPFVMMSTNSDRDFIIMAIQLGVTQYMVKPFTADELEKKIRSSLNVLCQRQAKRYALPAHVAEIHLKGKRIPGRLLDLSRTGAAFAGEKFDPNLGLFKPCELDLRLRDPDGLERDTVLISGLTGRIVRLEAEASFHPTSSAFKLALYLPPGNMERDVELRLTKLLKWLASKTPDVIGE</sequence>
<dbReference type="InterPro" id="IPR001789">
    <property type="entry name" value="Sig_transdc_resp-reg_receiver"/>
</dbReference>
<dbReference type="HOGENOM" id="CLU_1076567_0_0_7"/>